<accession>A0A9J6CHB9</accession>
<dbReference type="Proteomes" id="UP001107558">
    <property type="component" value="Chromosome 1"/>
</dbReference>
<comment type="caution">
    <text evidence="2">The sequence shown here is derived from an EMBL/GenBank/DDBJ whole genome shotgun (WGS) entry which is preliminary data.</text>
</comment>
<keyword evidence="3" id="KW-1185">Reference proteome</keyword>
<protein>
    <submittedName>
        <fullName evidence="2">Uncharacterized protein</fullName>
    </submittedName>
</protein>
<name>A0A9J6CHB9_POLVA</name>
<reference evidence="2" key="1">
    <citation type="submission" date="2021-03" db="EMBL/GenBank/DDBJ databases">
        <title>Chromosome level genome of the anhydrobiotic midge Polypedilum vanderplanki.</title>
        <authorList>
            <person name="Yoshida Y."/>
            <person name="Kikawada T."/>
            <person name="Gusev O."/>
        </authorList>
    </citation>
    <scope>NUCLEOTIDE SEQUENCE</scope>
    <source>
        <strain evidence="2">NIAS01</strain>
        <tissue evidence="2">Whole body or cell culture</tissue>
    </source>
</reference>
<proteinExistence type="predicted"/>
<sequence length="121" mass="12760">MKIAITLLAFVAAAVAIEAGPVSIQNNNVGDIVTVNVDANAVLSSNIESNIVTVLLALLNQQAAIVNGNLPEGITPTDPEQNPISGLLGKFEVTPEMIETVKNVQVTPDLVEKIKSFLKKE</sequence>
<feature type="signal peptide" evidence="1">
    <location>
        <begin position="1"/>
        <end position="19"/>
    </location>
</feature>
<keyword evidence="1" id="KW-0732">Signal</keyword>
<evidence type="ECO:0000256" key="1">
    <source>
        <dbReference type="SAM" id="SignalP"/>
    </source>
</evidence>
<dbReference type="AlphaFoldDB" id="A0A9J6CHB9"/>
<evidence type="ECO:0000313" key="3">
    <source>
        <dbReference type="Proteomes" id="UP001107558"/>
    </source>
</evidence>
<gene>
    <name evidence="2" type="ORF">PVAND_010786</name>
</gene>
<feature type="chain" id="PRO_5039920284" evidence="1">
    <location>
        <begin position="20"/>
        <end position="121"/>
    </location>
</feature>
<evidence type="ECO:0000313" key="2">
    <source>
        <dbReference type="EMBL" id="KAG5681341.1"/>
    </source>
</evidence>
<dbReference type="OrthoDB" id="7743490at2759"/>
<dbReference type="EMBL" id="JADBJN010000001">
    <property type="protein sequence ID" value="KAG5681341.1"/>
    <property type="molecule type" value="Genomic_DNA"/>
</dbReference>
<organism evidence="2 3">
    <name type="scientific">Polypedilum vanderplanki</name>
    <name type="common">Sleeping chironomid midge</name>
    <dbReference type="NCBI Taxonomy" id="319348"/>
    <lineage>
        <taxon>Eukaryota</taxon>
        <taxon>Metazoa</taxon>
        <taxon>Ecdysozoa</taxon>
        <taxon>Arthropoda</taxon>
        <taxon>Hexapoda</taxon>
        <taxon>Insecta</taxon>
        <taxon>Pterygota</taxon>
        <taxon>Neoptera</taxon>
        <taxon>Endopterygota</taxon>
        <taxon>Diptera</taxon>
        <taxon>Nematocera</taxon>
        <taxon>Chironomoidea</taxon>
        <taxon>Chironomidae</taxon>
        <taxon>Chironominae</taxon>
        <taxon>Polypedilum</taxon>
        <taxon>Polypedilum</taxon>
    </lineage>
</organism>